<evidence type="ECO:0000256" key="1">
    <source>
        <dbReference type="ARBA" id="ARBA00010333"/>
    </source>
</evidence>
<dbReference type="EMBL" id="UGPB01000001">
    <property type="protein sequence ID" value="STY29187.1"/>
    <property type="molecule type" value="Genomic_DNA"/>
</dbReference>
<dbReference type="RefSeq" id="WP_031565962.1">
    <property type="nucleotide sequence ID" value="NZ_CAAAIS010000003.1"/>
</dbReference>
<evidence type="ECO:0000313" key="5">
    <source>
        <dbReference type="Proteomes" id="UP000255297"/>
    </source>
</evidence>
<dbReference type="SMART" id="SM00062">
    <property type="entry name" value="PBPb"/>
    <property type="match status" value="1"/>
</dbReference>
<comment type="similarity">
    <text evidence="1">Belongs to the bacterial solute-binding protein 3 family.</text>
</comment>
<dbReference type="Pfam" id="PF00497">
    <property type="entry name" value="SBP_bac_3"/>
    <property type="match status" value="1"/>
</dbReference>
<evidence type="ECO:0000259" key="3">
    <source>
        <dbReference type="SMART" id="SM00062"/>
    </source>
</evidence>
<sequence length="241" mass="26981">MRIKTIIFALGLLISSIAHTTINIGTLIFKPPYIFSPGNGFDIALGQLICQQLNEQCNFLPMGMDRLYTQLKAGNVDLAMGGIPISYALNYEFIFSLPYMLSKGQFLILQNSPINSVTQLQGKKIGVLRNLLNGGLFFEYLSDHYPKFQIKRYDDVEDLLADLHSNAIAAVFLNRSSVNYWTQEGGDQFKPLGTVHTIGDGVAILALPKNKELIDRVNSALKTIQKDSSYIKLYNTYFVNE</sequence>
<organism evidence="4 5">
    <name type="scientific">Legionella wadsworthii</name>
    <dbReference type="NCBI Taxonomy" id="28088"/>
    <lineage>
        <taxon>Bacteria</taxon>
        <taxon>Pseudomonadati</taxon>
        <taxon>Pseudomonadota</taxon>
        <taxon>Gammaproteobacteria</taxon>
        <taxon>Legionellales</taxon>
        <taxon>Legionellaceae</taxon>
        <taxon>Legionella</taxon>
    </lineage>
</organism>
<name>A0A378LR43_9GAMM</name>
<dbReference type="Gene3D" id="3.40.190.10">
    <property type="entry name" value="Periplasmic binding protein-like II"/>
    <property type="match status" value="2"/>
</dbReference>
<gene>
    <name evidence="4" type="primary">artI</name>
    <name evidence="4" type="ORF">NCTC11532_01370</name>
</gene>
<dbReference type="OrthoDB" id="5650375at2"/>
<proteinExistence type="inferred from homology"/>
<dbReference type="PANTHER" id="PTHR35936:SF17">
    <property type="entry name" value="ARGININE-BINDING EXTRACELLULAR PROTEIN ARTP"/>
    <property type="match status" value="1"/>
</dbReference>
<feature type="domain" description="Solute-binding protein family 3/N-terminal" evidence="3">
    <location>
        <begin position="21"/>
        <end position="241"/>
    </location>
</feature>
<protein>
    <submittedName>
        <fullName evidence="4">Arginine-binding periplasmic protein</fullName>
    </submittedName>
</protein>
<dbReference type="InterPro" id="IPR001638">
    <property type="entry name" value="Solute-binding_3/MltF_N"/>
</dbReference>
<evidence type="ECO:0000313" key="4">
    <source>
        <dbReference type="EMBL" id="STY29187.1"/>
    </source>
</evidence>
<keyword evidence="5" id="KW-1185">Reference proteome</keyword>
<dbReference type="AlphaFoldDB" id="A0A378LR43"/>
<dbReference type="STRING" id="1122170.GCA_000701265_01116"/>
<dbReference type="Proteomes" id="UP000255297">
    <property type="component" value="Unassembled WGS sequence"/>
</dbReference>
<evidence type="ECO:0000256" key="2">
    <source>
        <dbReference type="ARBA" id="ARBA00022729"/>
    </source>
</evidence>
<reference evidence="4 5" key="1">
    <citation type="submission" date="2018-06" db="EMBL/GenBank/DDBJ databases">
        <authorList>
            <consortium name="Pathogen Informatics"/>
            <person name="Doyle S."/>
        </authorList>
    </citation>
    <scope>NUCLEOTIDE SEQUENCE [LARGE SCALE GENOMIC DNA]</scope>
    <source>
        <strain evidence="4 5">NCTC11532</strain>
    </source>
</reference>
<dbReference type="SUPFAM" id="SSF53850">
    <property type="entry name" value="Periplasmic binding protein-like II"/>
    <property type="match status" value="1"/>
</dbReference>
<dbReference type="PANTHER" id="PTHR35936">
    <property type="entry name" value="MEMBRANE-BOUND LYTIC MUREIN TRANSGLYCOSYLASE F"/>
    <property type="match status" value="1"/>
</dbReference>
<accession>A0A378LR43</accession>
<keyword evidence="2" id="KW-0732">Signal</keyword>